<protein>
    <submittedName>
        <fullName evidence="1">Uncharacterized protein</fullName>
    </submittedName>
</protein>
<keyword evidence="2" id="KW-1185">Reference proteome</keyword>
<evidence type="ECO:0000313" key="1">
    <source>
        <dbReference type="EMBL" id="KAK4028205.1"/>
    </source>
</evidence>
<reference evidence="1 2" key="1">
    <citation type="journal article" date="2023" name="Nucleic Acids Res.">
        <title>The hologenome of Daphnia magna reveals possible DNA methylation and microbiome-mediated evolution of the host genome.</title>
        <authorList>
            <person name="Chaturvedi A."/>
            <person name="Li X."/>
            <person name="Dhandapani V."/>
            <person name="Marshall H."/>
            <person name="Kissane S."/>
            <person name="Cuenca-Cambronero M."/>
            <person name="Asole G."/>
            <person name="Calvet F."/>
            <person name="Ruiz-Romero M."/>
            <person name="Marangio P."/>
            <person name="Guigo R."/>
            <person name="Rago D."/>
            <person name="Mirbahai L."/>
            <person name="Eastwood N."/>
            <person name="Colbourne J.K."/>
            <person name="Zhou J."/>
            <person name="Mallon E."/>
            <person name="Orsini L."/>
        </authorList>
    </citation>
    <scope>NUCLEOTIDE SEQUENCE [LARGE SCALE GENOMIC DNA]</scope>
    <source>
        <strain evidence="1">LRV0_1</strain>
    </source>
</reference>
<organism evidence="1 2">
    <name type="scientific">Daphnia magna</name>
    <dbReference type="NCBI Taxonomy" id="35525"/>
    <lineage>
        <taxon>Eukaryota</taxon>
        <taxon>Metazoa</taxon>
        <taxon>Ecdysozoa</taxon>
        <taxon>Arthropoda</taxon>
        <taxon>Crustacea</taxon>
        <taxon>Branchiopoda</taxon>
        <taxon>Diplostraca</taxon>
        <taxon>Cladocera</taxon>
        <taxon>Anomopoda</taxon>
        <taxon>Daphniidae</taxon>
        <taxon>Daphnia</taxon>
    </lineage>
</organism>
<dbReference type="Proteomes" id="UP001234178">
    <property type="component" value="Unassembled WGS sequence"/>
</dbReference>
<evidence type="ECO:0000313" key="2">
    <source>
        <dbReference type="Proteomes" id="UP001234178"/>
    </source>
</evidence>
<sequence length="173" mass="18998">MYGPTRRSTEFRGISVPLRRALQSRTKTSLWETSKHTRRASASSPTVGSACVAGSCRTSWATSRFRMLSSVAWDMSLDTAAAFGWQQYGATSRCPMLMVSVSSRFSGAMVKWLCNIGRIHEKRGASNPTATRTKVFRCDTASTFVGRVIATTNEMPVVECRVGEDLLSSCAHE</sequence>
<accession>A0ABR0ASW2</accession>
<comment type="caution">
    <text evidence="1">The sequence shown here is derived from an EMBL/GenBank/DDBJ whole genome shotgun (WGS) entry which is preliminary data.</text>
</comment>
<proteinExistence type="predicted"/>
<name>A0ABR0ASW2_9CRUS</name>
<dbReference type="EMBL" id="JAOYFB010000038">
    <property type="protein sequence ID" value="KAK4028205.1"/>
    <property type="molecule type" value="Genomic_DNA"/>
</dbReference>
<gene>
    <name evidence="1" type="ORF">OUZ56_017477</name>
</gene>